<dbReference type="InterPro" id="IPR027558">
    <property type="entry name" value="Pre_pil_HX9DG_C"/>
</dbReference>
<proteinExistence type="predicted"/>
<dbReference type="Proteomes" id="UP000008631">
    <property type="component" value="Chromosome"/>
</dbReference>
<dbReference type="SUPFAM" id="SSF54523">
    <property type="entry name" value="Pili subunits"/>
    <property type="match status" value="1"/>
</dbReference>
<feature type="domain" description="DUF1559" evidence="1">
    <location>
        <begin position="18"/>
        <end position="308"/>
    </location>
</feature>
<organism evidence="2 3">
    <name type="scientific">Isosphaera pallida (strain ATCC 43644 / DSM 9630 / IS1B)</name>
    <dbReference type="NCBI Taxonomy" id="575540"/>
    <lineage>
        <taxon>Bacteria</taxon>
        <taxon>Pseudomonadati</taxon>
        <taxon>Planctomycetota</taxon>
        <taxon>Planctomycetia</taxon>
        <taxon>Isosphaerales</taxon>
        <taxon>Isosphaeraceae</taxon>
        <taxon>Isosphaera</taxon>
    </lineage>
</organism>
<accession>E8QYC1</accession>
<evidence type="ECO:0000259" key="1">
    <source>
        <dbReference type="Pfam" id="PF07596"/>
    </source>
</evidence>
<gene>
    <name evidence="2" type="ordered locus">Isop_2545</name>
</gene>
<keyword evidence="3" id="KW-1185">Reference proteome</keyword>
<name>E8QYC1_ISOPI</name>
<sequence length="327" mass="35401">MVIAIIAVLIALLLPAVQSAREAARRIQCTNQLKQVGLALHNYEGVNGVLPLTLSIVGTNNTVAWTSSFGGFPRILPFVEQSPLANMINFSAEMYSPPNATATATYLGLLVCPSEPNTVFTHPVGGRMSVCNYGFCMGDWFVFGGTSSTRRNRSAFGANMSRRFAEFTDGLSNTLFLSEGKSYQAYYRDCPTLTNINNPDLIPDPTADPYQVAPEYRDGRCVIRLGEGHCEWVETGVHHTGFTTAWPPNKKISGGPQNQYADLDLTSRREKIGGPTFAAITARSHHPGGVNALFGDGSVKFVKDTINPFTWRALGTVSGGEVVGGDW</sequence>
<dbReference type="Pfam" id="PF07596">
    <property type="entry name" value="SBP_bac_10"/>
    <property type="match status" value="1"/>
</dbReference>
<dbReference type="AlphaFoldDB" id="E8QYC1"/>
<dbReference type="InterPro" id="IPR011453">
    <property type="entry name" value="DUF1559"/>
</dbReference>
<dbReference type="InParanoid" id="E8QYC1"/>
<reference key="1">
    <citation type="submission" date="2010-11" db="EMBL/GenBank/DDBJ databases">
        <title>The complete sequence of chromosome of Isophaera pallida ATCC 43644.</title>
        <authorList>
            <consortium name="US DOE Joint Genome Institute (JGI-PGF)"/>
            <person name="Lucas S."/>
            <person name="Copeland A."/>
            <person name="Lapidus A."/>
            <person name="Bruce D."/>
            <person name="Goodwin L."/>
            <person name="Pitluck S."/>
            <person name="Kyrpides N."/>
            <person name="Mavromatis K."/>
            <person name="Pagani I."/>
            <person name="Ivanova N."/>
            <person name="Saunders E."/>
            <person name="Brettin T."/>
            <person name="Detter J.C."/>
            <person name="Han C."/>
            <person name="Tapia R."/>
            <person name="Land M."/>
            <person name="Hauser L."/>
            <person name="Markowitz V."/>
            <person name="Cheng J.-F."/>
            <person name="Hugenholtz P."/>
            <person name="Woyke T."/>
            <person name="Wu D."/>
            <person name="Eisen J.A."/>
        </authorList>
    </citation>
    <scope>NUCLEOTIDE SEQUENCE</scope>
    <source>
        <strain>ATCC 43644</strain>
    </source>
</reference>
<dbReference type="HOGENOM" id="CLU_041661_0_0_0"/>
<dbReference type="STRING" id="575540.Isop_2545"/>
<dbReference type="PANTHER" id="PTHR30093:SF2">
    <property type="entry name" value="TYPE II SECRETION SYSTEM PROTEIN H"/>
    <property type="match status" value="1"/>
</dbReference>
<dbReference type="PANTHER" id="PTHR30093">
    <property type="entry name" value="GENERAL SECRETION PATHWAY PROTEIN G"/>
    <property type="match status" value="1"/>
</dbReference>
<evidence type="ECO:0000313" key="3">
    <source>
        <dbReference type="Proteomes" id="UP000008631"/>
    </source>
</evidence>
<dbReference type="NCBIfam" id="TIGR04294">
    <property type="entry name" value="pre_pil_HX9DG"/>
    <property type="match status" value="1"/>
</dbReference>
<evidence type="ECO:0000313" key="2">
    <source>
        <dbReference type="EMBL" id="ADV63116.1"/>
    </source>
</evidence>
<reference evidence="2 3" key="2">
    <citation type="journal article" date="2011" name="Stand. Genomic Sci.">
        <title>Complete genome sequence of Isosphaera pallida type strain (IS1B).</title>
        <authorList>
            <consortium name="US DOE Joint Genome Institute (JGI-PGF)"/>
            <person name="Goker M."/>
            <person name="Cleland D."/>
            <person name="Saunders E."/>
            <person name="Lapidus A."/>
            <person name="Nolan M."/>
            <person name="Lucas S."/>
            <person name="Hammon N."/>
            <person name="Deshpande S."/>
            <person name="Cheng J.F."/>
            <person name="Tapia R."/>
            <person name="Han C."/>
            <person name="Goodwin L."/>
            <person name="Pitluck S."/>
            <person name="Liolios K."/>
            <person name="Pagani I."/>
            <person name="Ivanova N."/>
            <person name="Mavromatis K."/>
            <person name="Pati A."/>
            <person name="Chen A."/>
            <person name="Palaniappan K."/>
            <person name="Land M."/>
            <person name="Hauser L."/>
            <person name="Chang Y.J."/>
            <person name="Jeffries C.D."/>
            <person name="Detter J.C."/>
            <person name="Beck B."/>
            <person name="Woyke T."/>
            <person name="Bristow J."/>
            <person name="Eisen J.A."/>
            <person name="Markowitz V."/>
            <person name="Hugenholtz P."/>
            <person name="Kyrpides N.C."/>
            <person name="Klenk H.P."/>
        </authorList>
    </citation>
    <scope>NUCLEOTIDE SEQUENCE [LARGE SCALE GENOMIC DNA]</scope>
    <source>
        <strain evidence="3">ATCC 43644 / DSM 9630 / IS1B</strain>
    </source>
</reference>
<dbReference type="Gene3D" id="3.30.700.10">
    <property type="entry name" value="Glycoprotein, Type 4 Pilin"/>
    <property type="match status" value="1"/>
</dbReference>
<dbReference type="KEGG" id="ipa:Isop_2545"/>
<protein>
    <recommendedName>
        <fullName evidence="1">DUF1559 domain-containing protein</fullName>
    </recommendedName>
</protein>
<dbReference type="InterPro" id="IPR045584">
    <property type="entry name" value="Pilin-like"/>
</dbReference>
<dbReference type="EMBL" id="CP002353">
    <property type="protein sequence ID" value="ADV63116.1"/>
    <property type="molecule type" value="Genomic_DNA"/>
</dbReference>
<dbReference type="eggNOG" id="COG2165">
    <property type="taxonomic scope" value="Bacteria"/>
</dbReference>